<sequence length="855" mass="88092">MAGTRPPSLRAVILRSGQGVEEVIGGERQGLGALEELMHVSEGEIEIHVFKAPQLQDLPEYLAAKKPNMLYISGGVYHGGDSRAHAPLLRLPFMHGPDGHPQPAAVELFLRALTGLNLFAVYIDAAGCEDLGRRIRSRGIPHVVTWANHPLPRALPAMHFAHAFFAHLRTPSVSVAEAFGLASHALRAHAFAPGGEPPLLPLLLAAGSPCLPGPGSLPPLPLPPGADPAAPHPTTLPEYGAVRVLAPHAEARLLLAAHPALVAPAALGLVCEALRGLLTVEARRATLAGVARLERAPPHLPPGSVALRVQLLSASRAPLTVVVAGPPRVLEDGALLAHALRAALVADAHSLQLKLPPAGAPPPPTRASPTVAAGTPVVEALAVASVWMVALLKGLCQDKQYRGLMSVGVAAVSVTGVAAFEPTDAARWTAVLGSVAPRAPLATPGRAPAGPGLGSPPSHLASDTPLGPGLLGPPRGTPASVAGGAPLGPIEAAQQLAAARRVAAVAAAAAAGGSAPLRPADAHPAAGANGAARPATSSRATSGGENDDDDEVEEDEEDEDVLAEGDGDDLDEDEEGDSGAGEDDDNGEGVELPPPLDPLPGQESADSEATQPSGDGQAGGVEVVPWRSQRGPLKTCTEAEFYADLSAFLKERKGRTSGFFPVLNALQLDLFNLYKEVCQRGGFALGNGINWKGQVFPAMRNFTQDHRLTGVGNALKRHYQVCLLDYEQANPADVTSGNCLVCGQGAGDDWISCDNCDRWLHFSCDKRPHPGSFKDYSKRHGLKFVCGPCTDGMESDAAQPSSAGKPSGPSGPNGTAQDHGATSSPQSHPGTNLASASRTGSTYLPSADVPQLGPQ</sequence>
<feature type="domain" description="PHD-type" evidence="6">
    <location>
        <begin position="736"/>
        <end position="792"/>
    </location>
</feature>
<feature type="compositionally biased region" description="Low complexity" evidence="5">
    <location>
        <begin position="442"/>
        <end position="474"/>
    </location>
</feature>
<feature type="region of interest" description="Disordered" evidence="5">
    <location>
        <begin position="795"/>
        <end position="855"/>
    </location>
</feature>
<dbReference type="InterPro" id="IPR019786">
    <property type="entry name" value="Zinc_finger_PHD-type_CS"/>
</dbReference>
<dbReference type="EMBL" id="GDKF01005213">
    <property type="protein sequence ID" value="JAT73409.1"/>
    <property type="molecule type" value="Transcribed_RNA"/>
</dbReference>
<protein>
    <recommendedName>
        <fullName evidence="9">ARID domain-containing protein</fullName>
    </recommendedName>
</protein>
<dbReference type="InterPro" id="IPR001606">
    <property type="entry name" value="ARID_dom"/>
</dbReference>
<keyword evidence="2 4" id="KW-0863">Zinc-finger</keyword>
<reference evidence="8" key="1">
    <citation type="submission" date="2015-08" db="EMBL/GenBank/DDBJ databases">
        <authorList>
            <person name="Babu N.S."/>
            <person name="Beckwith C.J."/>
            <person name="Beseler K.G."/>
            <person name="Brison A."/>
            <person name="Carone J.V."/>
            <person name="Caskin T.P."/>
            <person name="Diamond M."/>
            <person name="Durham M.E."/>
            <person name="Foxe J.M."/>
            <person name="Go M."/>
            <person name="Henderson B.A."/>
            <person name="Jones I.B."/>
            <person name="McGettigan J.A."/>
            <person name="Micheletti S.J."/>
            <person name="Nasrallah M.E."/>
            <person name="Ortiz D."/>
            <person name="Piller C.R."/>
            <person name="Privatt S.R."/>
            <person name="Schneider S.L."/>
            <person name="Sharp S."/>
            <person name="Smith T.C."/>
            <person name="Stanton J.D."/>
            <person name="Ullery H.E."/>
            <person name="Wilson R.J."/>
            <person name="Serrano M.G."/>
            <person name="Buck G."/>
            <person name="Lee V."/>
            <person name="Wang Y."/>
            <person name="Carvalho R."/>
            <person name="Voegtly L."/>
            <person name="Shi R."/>
            <person name="Duckworth R."/>
            <person name="Johnson A."/>
            <person name="Loviza R."/>
            <person name="Walstead R."/>
            <person name="Shah Z."/>
            <person name="Kiflezghi M."/>
            <person name="Wade K."/>
            <person name="Ball S.L."/>
            <person name="Bradley K.W."/>
            <person name="Asai D.J."/>
            <person name="Bowman C.A."/>
            <person name="Russell D.A."/>
            <person name="Pope W.H."/>
            <person name="Jacobs-Sera D."/>
            <person name="Hendrix R.W."/>
            <person name="Hatfull G.F."/>
        </authorList>
    </citation>
    <scope>NUCLEOTIDE SEQUENCE</scope>
</reference>
<dbReference type="GO" id="GO:0008270">
    <property type="term" value="F:zinc ion binding"/>
    <property type="evidence" value="ECO:0007669"/>
    <property type="project" value="UniProtKB-KW"/>
</dbReference>
<keyword evidence="1" id="KW-0479">Metal-binding</keyword>
<dbReference type="SMART" id="SM01014">
    <property type="entry name" value="ARID"/>
    <property type="match status" value="1"/>
</dbReference>
<dbReference type="PROSITE" id="PS51011">
    <property type="entry name" value="ARID"/>
    <property type="match status" value="1"/>
</dbReference>
<feature type="compositionally biased region" description="Low complexity" evidence="5">
    <location>
        <begin position="514"/>
        <end position="544"/>
    </location>
</feature>
<dbReference type="Gene3D" id="3.30.40.10">
    <property type="entry name" value="Zinc/RING finger domain, C3HC4 (zinc finger)"/>
    <property type="match status" value="1"/>
</dbReference>
<dbReference type="InterPro" id="IPR011011">
    <property type="entry name" value="Znf_FYVE_PHD"/>
</dbReference>
<feature type="domain" description="ARID" evidence="7">
    <location>
        <begin position="635"/>
        <end position="731"/>
    </location>
</feature>
<dbReference type="PROSITE" id="PS50016">
    <property type="entry name" value="ZF_PHD_2"/>
    <property type="match status" value="1"/>
</dbReference>
<dbReference type="InterPro" id="IPR013083">
    <property type="entry name" value="Znf_RING/FYVE/PHD"/>
</dbReference>
<dbReference type="AlphaFoldDB" id="A0A1D2A2I1"/>
<dbReference type="PANTHER" id="PTHR46694:SF1">
    <property type="entry name" value="AT-RICH INTERACTIVE DOMAIN-CONTAINING PROTEIN 4"/>
    <property type="match status" value="1"/>
</dbReference>
<evidence type="ECO:0000256" key="3">
    <source>
        <dbReference type="ARBA" id="ARBA00022833"/>
    </source>
</evidence>
<keyword evidence="3" id="KW-0862">Zinc</keyword>
<dbReference type="InterPro" id="IPR036431">
    <property type="entry name" value="ARID_dom_sf"/>
</dbReference>
<evidence type="ECO:0000313" key="8">
    <source>
        <dbReference type="EMBL" id="JAT73409.1"/>
    </source>
</evidence>
<evidence type="ECO:0000256" key="2">
    <source>
        <dbReference type="ARBA" id="ARBA00022771"/>
    </source>
</evidence>
<feature type="region of interest" description="Disordered" evidence="5">
    <location>
        <begin position="514"/>
        <end position="626"/>
    </location>
</feature>
<dbReference type="PANTHER" id="PTHR46694">
    <property type="entry name" value="AT-RICH INTERACTIVE DOMAIN-CONTAINING PROTEIN 4"/>
    <property type="match status" value="1"/>
</dbReference>
<organism evidence="8">
    <name type="scientific">Auxenochlorella protothecoides</name>
    <name type="common">Green microalga</name>
    <name type="synonym">Chlorella protothecoides</name>
    <dbReference type="NCBI Taxonomy" id="3075"/>
    <lineage>
        <taxon>Eukaryota</taxon>
        <taxon>Viridiplantae</taxon>
        <taxon>Chlorophyta</taxon>
        <taxon>core chlorophytes</taxon>
        <taxon>Trebouxiophyceae</taxon>
        <taxon>Chlorellales</taxon>
        <taxon>Chlorellaceae</taxon>
        <taxon>Auxenochlorella</taxon>
    </lineage>
</organism>
<proteinExistence type="predicted"/>
<evidence type="ECO:0000256" key="1">
    <source>
        <dbReference type="ARBA" id="ARBA00022723"/>
    </source>
</evidence>
<evidence type="ECO:0008006" key="9">
    <source>
        <dbReference type="Google" id="ProtNLM"/>
    </source>
</evidence>
<evidence type="ECO:0000256" key="4">
    <source>
        <dbReference type="PROSITE-ProRule" id="PRU00146"/>
    </source>
</evidence>
<dbReference type="InterPro" id="IPR019787">
    <property type="entry name" value="Znf_PHD-finger"/>
</dbReference>
<dbReference type="Pfam" id="PF01388">
    <property type="entry name" value="ARID"/>
    <property type="match status" value="1"/>
</dbReference>
<dbReference type="SMART" id="SM00249">
    <property type="entry name" value="PHD"/>
    <property type="match status" value="1"/>
</dbReference>
<dbReference type="InterPro" id="IPR001965">
    <property type="entry name" value="Znf_PHD"/>
</dbReference>
<dbReference type="PROSITE" id="PS01359">
    <property type="entry name" value="ZF_PHD_1"/>
    <property type="match status" value="1"/>
</dbReference>
<gene>
    <name evidence="8" type="ORF">g.45944</name>
</gene>
<feature type="compositionally biased region" description="Low complexity" evidence="5">
    <location>
        <begin position="800"/>
        <end position="814"/>
    </location>
</feature>
<dbReference type="GO" id="GO:0003677">
    <property type="term" value="F:DNA binding"/>
    <property type="evidence" value="ECO:0007669"/>
    <property type="project" value="InterPro"/>
</dbReference>
<dbReference type="SUPFAM" id="SSF46774">
    <property type="entry name" value="ARID-like"/>
    <property type="match status" value="1"/>
</dbReference>
<feature type="compositionally biased region" description="Polar residues" evidence="5">
    <location>
        <begin position="820"/>
        <end position="844"/>
    </location>
</feature>
<dbReference type="SUPFAM" id="SSF57903">
    <property type="entry name" value="FYVE/PHD zinc finger"/>
    <property type="match status" value="1"/>
</dbReference>
<evidence type="ECO:0000259" key="7">
    <source>
        <dbReference type="PROSITE" id="PS51011"/>
    </source>
</evidence>
<evidence type="ECO:0000259" key="6">
    <source>
        <dbReference type="PROSITE" id="PS50016"/>
    </source>
</evidence>
<accession>A0A1D2A2I1</accession>
<dbReference type="Gene3D" id="1.10.150.60">
    <property type="entry name" value="ARID DNA-binding domain"/>
    <property type="match status" value="1"/>
</dbReference>
<dbReference type="CDD" id="cd16100">
    <property type="entry name" value="ARID"/>
    <property type="match status" value="1"/>
</dbReference>
<evidence type="ECO:0000256" key="5">
    <source>
        <dbReference type="SAM" id="MobiDB-lite"/>
    </source>
</evidence>
<dbReference type="InterPro" id="IPR042293">
    <property type="entry name" value="ARID4"/>
</dbReference>
<feature type="compositionally biased region" description="Acidic residues" evidence="5">
    <location>
        <begin position="545"/>
        <end position="588"/>
    </location>
</feature>
<name>A0A1D2A2I1_AUXPR</name>
<feature type="region of interest" description="Disordered" evidence="5">
    <location>
        <begin position="442"/>
        <end position="483"/>
    </location>
</feature>